<name>A0A834ZVU1_TETSI</name>
<comment type="caution">
    <text evidence="2">The sequence shown here is derived from an EMBL/GenBank/DDBJ whole genome shotgun (WGS) entry which is preliminary data.</text>
</comment>
<dbReference type="EMBL" id="JABCRI010000001">
    <property type="protein sequence ID" value="KAF8412650.1"/>
    <property type="molecule type" value="Genomic_DNA"/>
</dbReference>
<accession>A0A834ZVU1</accession>
<reference evidence="2 3" key="1">
    <citation type="submission" date="2020-04" db="EMBL/GenBank/DDBJ databases">
        <title>Plant Genome Project.</title>
        <authorList>
            <person name="Zhang R.-G."/>
        </authorList>
    </citation>
    <scope>NUCLEOTIDE SEQUENCE [LARGE SCALE GENOMIC DNA]</scope>
    <source>
        <strain evidence="2">YNK0</strain>
        <tissue evidence="2">Leaf</tissue>
    </source>
</reference>
<organism evidence="2 3">
    <name type="scientific">Tetracentron sinense</name>
    <name type="common">Spur-leaf</name>
    <dbReference type="NCBI Taxonomy" id="13715"/>
    <lineage>
        <taxon>Eukaryota</taxon>
        <taxon>Viridiplantae</taxon>
        <taxon>Streptophyta</taxon>
        <taxon>Embryophyta</taxon>
        <taxon>Tracheophyta</taxon>
        <taxon>Spermatophyta</taxon>
        <taxon>Magnoliopsida</taxon>
        <taxon>Trochodendrales</taxon>
        <taxon>Trochodendraceae</taxon>
        <taxon>Tetracentron</taxon>
    </lineage>
</organism>
<evidence type="ECO:0000313" key="2">
    <source>
        <dbReference type="EMBL" id="KAF8412650.1"/>
    </source>
</evidence>
<feature type="region of interest" description="Disordered" evidence="1">
    <location>
        <begin position="41"/>
        <end position="61"/>
    </location>
</feature>
<gene>
    <name evidence="2" type="ORF">HHK36_000618</name>
</gene>
<evidence type="ECO:0000313" key="3">
    <source>
        <dbReference type="Proteomes" id="UP000655225"/>
    </source>
</evidence>
<dbReference type="Proteomes" id="UP000655225">
    <property type="component" value="Unassembled WGS sequence"/>
</dbReference>
<keyword evidence="3" id="KW-1185">Reference proteome</keyword>
<protein>
    <submittedName>
        <fullName evidence="2">Uncharacterized protein</fullName>
    </submittedName>
</protein>
<feature type="compositionally biased region" description="Polar residues" evidence="1">
    <location>
        <begin position="42"/>
        <end position="61"/>
    </location>
</feature>
<evidence type="ECO:0000256" key="1">
    <source>
        <dbReference type="SAM" id="MobiDB-lite"/>
    </source>
</evidence>
<dbReference type="AlphaFoldDB" id="A0A834ZVU1"/>
<sequence length="183" mass="20513">MADTEATTTSSPMSTFLRLIAKNPLLVGWWDITRVEKMADNEATTTSSSEHISVGSCKQSPSNGLVGNGRCVFFSRVITVLTELERAIHALLPSDELPRIPFQWVGDWNKLTALESPSGSLVWCVFRIRPRCRLTVSKAFVHGCGGFSQTMLFCNLRQLCYSRVIMRWNSINADTFVGESYQR</sequence>
<proteinExistence type="predicted"/>